<dbReference type="InterPro" id="IPR053139">
    <property type="entry name" value="Surface_bspA-like"/>
</dbReference>
<dbReference type="AlphaFoldDB" id="A0A1H7J342"/>
<evidence type="ECO:0000313" key="2">
    <source>
        <dbReference type="EMBL" id="SEK69183.1"/>
    </source>
</evidence>
<dbReference type="RefSeq" id="WP_074831639.1">
    <property type="nucleotide sequence ID" value="NZ_FOAT01000004.1"/>
</dbReference>
<evidence type="ECO:0000313" key="3">
    <source>
        <dbReference type="Proteomes" id="UP000186015"/>
    </source>
</evidence>
<dbReference type="Proteomes" id="UP000186015">
    <property type="component" value="Unassembled WGS sequence"/>
</dbReference>
<dbReference type="Pfam" id="PF13306">
    <property type="entry name" value="LRR_5"/>
    <property type="match status" value="2"/>
</dbReference>
<organism evidence="2 3">
    <name type="scientific">Ruminococcus albus</name>
    <dbReference type="NCBI Taxonomy" id="1264"/>
    <lineage>
        <taxon>Bacteria</taxon>
        <taxon>Bacillati</taxon>
        <taxon>Bacillota</taxon>
        <taxon>Clostridia</taxon>
        <taxon>Eubacteriales</taxon>
        <taxon>Oscillospiraceae</taxon>
        <taxon>Ruminococcus</taxon>
    </lineage>
</organism>
<dbReference type="EMBL" id="FOAT01000004">
    <property type="protein sequence ID" value="SEK69183.1"/>
    <property type="molecule type" value="Genomic_DNA"/>
</dbReference>
<dbReference type="PANTHER" id="PTHR45661:SF3">
    <property type="entry name" value="IG-LIKE DOMAIN-CONTAINING PROTEIN"/>
    <property type="match status" value="1"/>
</dbReference>
<dbReference type="SUPFAM" id="SSF49265">
    <property type="entry name" value="Fibronectin type III"/>
    <property type="match status" value="1"/>
</dbReference>
<protein>
    <submittedName>
        <fullName evidence="2">Leucine rich repeat-containing protein</fullName>
    </submittedName>
</protein>
<dbReference type="InterPro" id="IPR026906">
    <property type="entry name" value="LRR_5"/>
</dbReference>
<dbReference type="Gene3D" id="3.80.10.10">
    <property type="entry name" value="Ribonuclease Inhibitor"/>
    <property type="match status" value="2"/>
</dbReference>
<dbReference type="OrthoDB" id="1819228at2"/>
<reference evidence="2 3" key="1">
    <citation type="submission" date="2016-10" db="EMBL/GenBank/DDBJ databases">
        <authorList>
            <person name="de Groot N.N."/>
        </authorList>
    </citation>
    <scope>NUCLEOTIDE SEQUENCE [LARGE SCALE GENOMIC DNA]</scope>
    <source>
        <strain evidence="2 3">KH2T6</strain>
    </source>
</reference>
<name>A0A1H7J342_RUMAL</name>
<feature type="signal peptide" evidence="1">
    <location>
        <begin position="1"/>
        <end position="21"/>
    </location>
</feature>
<feature type="chain" id="PRO_5038353642" evidence="1">
    <location>
        <begin position="22"/>
        <end position="462"/>
    </location>
</feature>
<evidence type="ECO:0000256" key="1">
    <source>
        <dbReference type="SAM" id="SignalP"/>
    </source>
</evidence>
<sequence>MKKRIISIVSAAAAAVTLTFGTGVLPTVCEVTPIKANASTYAYNNSYYVYDDFRYKFIDQDETVTIIKYTGKDEEVTIPAEINGYKVIEIEYEAFEKCKTITSVIIPEGVTYIGDSAFSGCEKLASVTIPKSVKVISSDAFENTAWLNEQRKADPLVIVNNILIDGRTASGDVVIPDTVKIIGSSSFYNNSELTSVSIPDSVTEIHGGAFFNCSSMRSITIPKNVSFIGWYAIGYYYDDSTTDEKLQKNFKVYCYAHSEGFTYAYSKKLNYEIIGCKAPIIYSETLPGAVMLQWTKASGVSQYGIACYVNGKWKLLDTLPAGNFYTYPLPNLPSPYYVLKNLKYGTQYKVAVVGMVNGKWDPDFSNAVTVTPDAPHDLKEKAEVKGSKFKLTWTADKEAEGYAVAVFQNDRWKIVGKTSADKTSYISPDLPAGTYNVAVAAKINGRYDTTHIQDQPLEITIS</sequence>
<dbReference type="InterPro" id="IPR036116">
    <property type="entry name" value="FN3_sf"/>
</dbReference>
<dbReference type="CDD" id="cd00063">
    <property type="entry name" value="FN3"/>
    <property type="match status" value="1"/>
</dbReference>
<dbReference type="InterPro" id="IPR003961">
    <property type="entry name" value="FN3_dom"/>
</dbReference>
<dbReference type="Gene3D" id="2.60.40.10">
    <property type="entry name" value="Immunoglobulins"/>
    <property type="match status" value="1"/>
</dbReference>
<dbReference type="InterPro" id="IPR013783">
    <property type="entry name" value="Ig-like_fold"/>
</dbReference>
<gene>
    <name evidence="2" type="ORF">SAMN05216469_104200</name>
</gene>
<accession>A0A1H7J342</accession>
<dbReference type="PANTHER" id="PTHR45661">
    <property type="entry name" value="SURFACE ANTIGEN"/>
    <property type="match status" value="1"/>
</dbReference>
<keyword evidence="1" id="KW-0732">Signal</keyword>
<dbReference type="InterPro" id="IPR032675">
    <property type="entry name" value="LRR_dom_sf"/>
</dbReference>
<dbReference type="SUPFAM" id="SSF52058">
    <property type="entry name" value="L domain-like"/>
    <property type="match status" value="1"/>
</dbReference>
<proteinExistence type="predicted"/>